<proteinExistence type="predicted"/>
<protein>
    <recommendedName>
        <fullName evidence="1">DUF4325 domain-containing protein</fullName>
    </recommendedName>
</protein>
<accession>D8P9E0</accession>
<feature type="domain" description="DUF4325" evidence="1">
    <location>
        <begin position="36"/>
        <end position="90"/>
    </location>
</feature>
<dbReference type="HOGENOM" id="CLU_2245020_0_0_0"/>
<sequence length="104" mass="11717">MGNVTGDSPQPEFDLECHGDSVRIRLLRPDFIARSEARRLLANLENVREIIVDFRDVRSVGQGFADEVFRVFTTRHPGIVIHPEHASPPVLAMIKHVRPATPPE</sequence>
<evidence type="ECO:0000313" key="3">
    <source>
        <dbReference type="Proteomes" id="UP000001660"/>
    </source>
</evidence>
<dbReference type="Proteomes" id="UP000001660">
    <property type="component" value="Chromosome"/>
</dbReference>
<reference evidence="2 3" key="1">
    <citation type="journal article" date="2010" name="Proc. Natl. Acad. Sci. U.S.A.">
        <title>A Nitrospira metagenome illuminates the physiology and evolution of globally important nitrite-oxidizing bacteria.</title>
        <authorList>
            <person name="Lucker S."/>
            <person name="Wagner M."/>
            <person name="Maixner F."/>
            <person name="Pelletier E."/>
            <person name="Koch H."/>
            <person name="Vacherie B."/>
            <person name="Rattei T."/>
            <person name="Sinninghe Damste J."/>
            <person name="Spieck E."/>
            <person name="Le Paslier D."/>
            <person name="Daims H."/>
        </authorList>
    </citation>
    <scope>NUCLEOTIDE SEQUENCE [LARGE SCALE GENOMIC DNA]</scope>
</reference>
<dbReference type="AlphaFoldDB" id="D8P9E0"/>
<dbReference type="Pfam" id="PF14213">
    <property type="entry name" value="DUF4325"/>
    <property type="match status" value="1"/>
</dbReference>
<evidence type="ECO:0000259" key="1">
    <source>
        <dbReference type="Pfam" id="PF14213"/>
    </source>
</evidence>
<evidence type="ECO:0000313" key="2">
    <source>
        <dbReference type="EMBL" id="CBK39849.1"/>
    </source>
</evidence>
<dbReference type="InterPro" id="IPR025474">
    <property type="entry name" value="DUF4325"/>
</dbReference>
<gene>
    <name evidence="2" type="ORF">NIDE0061</name>
</gene>
<dbReference type="KEGG" id="nde:NIDE0061"/>
<organism evidence="2 3">
    <name type="scientific">Nitrospira defluvii</name>
    <dbReference type="NCBI Taxonomy" id="330214"/>
    <lineage>
        <taxon>Bacteria</taxon>
        <taxon>Pseudomonadati</taxon>
        <taxon>Nitrospirota</taxon>
        <taxon>Nitrospiria</taxon>
        <taxon>Nitrospirales</taxon>
        <taxon>Nitrospiraceae</taxon>
        <taxon>Nitrospira</taxon>
    </lineage>
</organism>
<keyword evidence="3" id="KW-1185">Reference proteome</keyword>
<dbReference type="EMBL" id="FP929003">
    <property type="protein sequence ID" value="CBK39849.1"/>
    <property type="molecule type" value="Genomic_DNA"/>
</dbReference>
<dbReference type="eggNOG" id="COG0640">
    <property type="taxonomic scope" value="Bacteria"/>
</dbReference>
<name>D8P9E0_9BACT</name>